<feature type="transmembrane region" description="Helical" evidence="1">
    <location>
        <begin position="166"/>
        <end position="187"/>
    </location>
</feature>
<feature type="transmembrane region" description="Helical" evidence="1">
    <location>
        <begin position="193"/>
        <end position="211"/>
    </location>
</feature>
<protein>
    <submittedName>
        <fullName evidence="2">Uncharacterized protein</fullName>
    </submittedName>
</protein>
<gene>
    <name evidence="2" type="ORF">CWE09_01110</name>
</gene>
<feature type="transmembrane region" description="Helical" evidence="1">
    <location>
        <begin position="33"/>
        <end position="54"/>
    </location>
</feature>
<dbReference type="EMBL" id="PIPL01000001">
    <property type="protein sequence ID" value="RUO25365.1"/>
    <property type="molecule type" value="Genomic_DNA"/>
</dbReference>
<keyword evidence="1" id="KW-0472">Membrane</keyword>
<sequence>MFYVALGYFLFAIAQLFIDLSQASTSSPDTGALLLVVFYNFLIALLVAIGFWFGNRLSRWQKTSPVQLMLIGFSVALLVAVLSSFGIVDGSRGSGAETMAFILLGFAALLPFGQRVKTGEKGFFCCPHCEKRISLARKMQLISKKRLAWQCPHCGKAVRYQFNWKFFLLALLPAVLISSYVAGPFLAAWNVSILYSSLLVAAVMTLLSLRLHKG</sequence>
<evidence type="ECO:0000313" key="2">
    <source>
        <dbReference type="EMBL" id="RUO25365.1"/>
    </source>
</evidence>
<organism evidence="2 3">
    <name type="scientific">Aliidiomarina minuta</name>
    <dbReference type="NCBI Taxonomy" id="880057"/>
    <lineage>
        <taxon>Bacteria</taxon>
        <taxon>Pseudomonadati</taxon>
        <taxon>Pseudomonadota</taxon>
        <taxon>Gammaproteobacteria</taxon>
        <taxon>Alteromonadales</taxon>
        <taxon>Idiomarinaceae</taxon>
        <taxon>Aliidiomarina</taxon>
    </lineage>
</organism>
<keyword evidence="1" id="KW-0812">Transmembrane</keyword>
<reference evidence="2 3" key="1">
    <citation type="journal article" date="2011" name="Front. Microbiol.">
        <title>Genomic signatures of strain selection and enhancement in Bacillus atrophaeus var. globigii, a historical biowarfare simulant.</title>
        <authorList>
            <person name="Gibbons H.S."/>
            <person name="Broomall S.M."/>
            <person name="McNew L.A."/>
            <person name="Daligault H."/>
            <person name="Chapman C."/>
            <person name="Bruce D."/>
            <person name="Karavis M."/>
            <person name="Krepps M."/>
            <person name="McGregor P.A."/>
            <person name="Hong C."/>
            <person name="Park K.H."/>
            <person name="Akmal A."/>
            <person name="Feldman A."/>
            <person name="Lin J.S."/>
            <person name="Chang W.E."/>
            <person name="Higgs B.W."/>
            <person name="Demirev P."/>
            <person name="Lindquist J."/>
            <person name="Liem A."/>
            <person name="Fochler E."/>
            <person name="Read T.D."/>
            <person name="Tapia R."/>
            <person name="Johnson S."/>
            <person name="Bishop-Lilly K.A."/>
            <person name="Detter C."/>
            <person name="Han C."/>
            <person name="Sozhamannan S."/>
            <person name="Rosenzweig C.N."/>
            <person name="Skowronski E.W."/>
        </authorList>
    </citation>
    <scope>NUCLEOTIDE SEQUENCE [LARGE SCALE GENOMIC DNA]</scope>
    <source>
        <strain evidence="2 3">MLST1</strain>
    </source>
</reference>
<keyword evidence="3" id="KW-1185">Reference proteome</keyword>
<feature type="transmembrane region" description="Helical" evidence="1">
    <location>
        <begin position="94"/>
        <end position="112"/>
    </location>
</feature>
<dbReference type="OrthoDB" id="5600385at2"/>
<feature type="transmembrane region" description="Helical" evidence="1">
    <location>
        <begin position="66"/>
        <end position="88"/>
    </location>
</feature>
<accession>A0A432W5M1</accession>
<proteinExistence type="predicted"/>
<name>A0A432W5M1_9GAMM</name>
<keyword evidence="1" id="KW-1133">Transmembrane helix</keyword>
<comment type="caution">
    <text evidence="2">The sequence shown here is derived from an EMBL/GenBank/DDBJ whole genome shotgun (WGS) entry which is preliminary data.</text>
</comment>
<dbReference type="RefSeq" id="WP_126802064.1">
    <property type="nucleotide sequence ID" value="NZ_PIPL01000001.1"/>
</dbReference>
<dbReference type="Proteomes" id="UP000288293">
    <property type="component" value="Unassembled WGS sequence"/>
</dbReference>
<evidence type="ECO:0000313" key="3">
    <source>
        <dbReference type="Proteomes" id="UP000288293"/>
    </source>
</evidence>
<dbReference type="AlphaFoldDB" id="A0A432W5M1"/>
<evidence type="ECO:0000256" key="1">
    <source>
        <dbReference type="SAM" id="Phobius"/>
    </source>
</evidence>